<comment type="caution">
    <text evidence="1">The sequence shown here is derived from an EMBL/GenBank/DDBJ whole genome shotgun (WGS) entry which is preliminary data.</text>
</comment>
<protein>
    <submittedName>
        <fullName evidence="1">Uncharacterized protein</fullName>
    </submittedName>
</protein>
<dbReference type="AlphaFoldDB" id="A0A5J4QIC4"/>
<organism evidence="1">
    <name type="scientific">termite gut metagenome</name>
    <dbReference type="NCBI Taxonomy" id="433724"/>
    <lineage>
        <taxon>unclassified sequences</taxon>
        <taxon>metagenomes</taxon>
        <taxon>organismal metagenomes</taxon>
    </lineage>
</organism>
<accession>A0A5J4QIC4</accession>
<evidence type="ECO:0000313" key="1">
    <source>
        <dbReference type="EMBL" id="KAA6321049.1"/>
    </source>
</evidence>
<reference evidence="1" key="1">
    <citation type="submission" date="2019-03" db="EMBL/GenBank/DDBJ databases">
        <title>Single cell metagenomics reveals metabolic interactions within the superorganism composed of flagellate Streblomastix strix and complex community of Bacteroidetes bacteria on its surface.</title>
        <authorList>
            <person name="Treitli S.C."/>
            <person name="Kolisko M."/>
            <person name="Husnik F."/>
            <person name="Keeling P."/>
            <person name="Hampl V."/>
        </authorList>
    </citation>
    <scope>NUCLEOTIDE SEQUENCE</scope>
    <source>
        <strain evidence="1">STM</strain>
    </source>
</reference>
<gene>
    <name evidence="1" type="ORF">EZS27_029252</name>
</gene>
<proteinExistence type="predicted"/>
<sequence>MEIGSLFKGQGVAAKRSYIQGIVDVLNNCKPYLVDDYNVFLVANDKYNLYPSIAEKAEMQIVNQYKRPVLNRTEKDKGAYSEIIFHLKRG</sequence>
<dbReference type="EMBL" id="SNRY01003418">
    <property type="protein sequence ID" value="KAA6321049.1"/>
    <property type="molecule type" value="Genomic_DNA"/>
</dbReference>
<name>A0A5J4QIC4_9ZZZZ</name>